<accession>A0A5P6VM46</accession>
<proteinExistence type="predicted"/>
<feature type="domain" description="HTH cro/C1-type" evidence="1">
    <location>
        <begin position="16"/>
        <end position="71"/>
    </location>
</feature>
<dbReference type="PROSITE" id="PS50943">
    <property type="entry name" value="HTH_CROC1"/>
    <property type="match status" value="1"/>
</dbReference>
<reference evidence="3" key="4">
    <citation type="journal article" date="2020" name="Genome Biol. Evol.">
        <title>Complete Genome Sequence of the Polysaccharide-Degrading Rumen Bacterium Pseudobutyrivibrio xylanivorans MA3014 Reveals an Incomplete Glycolytic Pathway.</title>
        <authorList>
            <person name="Palevich N."/>
            <person name="Maclean P.H."/>
            <person name="Kelly W.J."/>
            <person name="Leahy S.C."/>
            <person name="Rakonjac J."/>
            <person name="Attwood G.T."/>
        </authorList>
    </citation>
    <scope>NUCLEOTIDE SEQUENCE</scope>
    <source>
        <strain evidence="3">MA3014</strain>
    </source>
</reference>
<sequence length="116" mass="13357">MQERPTFNMEIVGENLRKIRKAKNLSVKEVTEYLGFSSVQAIYKYESGTGYPQVESMFALMCLYEASIEDLINKHTDDEIIEKFSKEGYRPSFFARLCKDGYKNGICNVKMDTKTG</sequence>
<dbReference type="InterPro" id="IPR001387">
    <property type="entry name" value="Cro/C1-type_HTH"/>
</dbReference>
<dbReference type="SUPFAM" id="SSF47413">
    <property type="entry name" value="lambda repressor-like DNA-binding domains"/>
    <property type="match status" value="1"/>
</dbReference>
<reference evidence="3" key="1">
    <citation type="journal article" date="2018" name="Nat. Biotechnol.">
        <title>Cultivation and sequencing of rumen microbiome members from the Hungate1000 Collection.</title>
        <authorList>
            <consortium name="Hungate1000 project collaborators"/>
            <person name="Seshadri R."/>
            <person name="Leahy S.C."/>
            <person name="Attwood G.T."/>
            <person name="Teh K.H."/>
            <person name="Lambie S.C."/>
            <person name="Cookson A.L."/>
            <person name="Eloe-Fadrosh E.A."/>
            <person name="Pavlopoulos G.A."/>
            <person name="Hadjithomas M."/>
            <person name="Varghese N.J."/>
            <person name="Paez-Espino D."/>
            <person name="Perry R."/>
            <person name="Henderson G."/>
            <person name="Creevey C.J."/>
            <person name="Terrapon N."/>
            <person name="Lapebie P."/>
            <person name="Drula E."/>
            <person name="Lombard V."/>
            <person name="Rubin E."/>
            <person name="Kyrpides N.C."/>
            <person name="Henrissat B."/>
            <person name="Woyke T."/>
            <person name="Ivanova N.N."/>
            <person name="Kelly W.J."/>
        </authorList>
    </citation>
    <scope>NUCLEOTIDE SEQUENCE</scope>
    <source>
        <strain evidence="3">MA3014</strain>
    </source>
</reference>
<gene>
    <name evidence="2" type="ORF">FXF36_00215</name>
    <name evidence="3" type="ORF">FXF36_00625</name>
</gene>
<dbReference type="Proteomes" id="UP000327030">
    <property type="component" value="Chromosome 1"/>
</dbReference>
<evidence type="ECO:0000259" key="1">
    <source>
        <dbReference type="PROSITE" id="PS50943"/>
    </source>
</evidence>
<dbReference type="OrthoDB" id="2044565at2"/>
<reference evidence="4" key="3">
    <citation type="submission" date="2019-08" db="EMBL/GenBank/DDBJ databases">
        <title>Complete Genome Sequence of the Polysaccharide-Degrading Rumen Bacterium Pseudobutyrivibrio xylanivorans MA3014.</title>
        <authorList>
            <person name="Palevich N."/>
            <person name="Maclean P.H."/>
            <person name="Kelly W.J."/>
            <person name="Leahy S.C."/>
            <person name="Rakonjac J."/>
            <person name="Attwood G.T."/>
        </authorList>
    </citation>
    <scope>NUCLEOTIDE SEQUENCE [LARGE SCALE GENOMIC DNA]</scope>
    <source>
        <strain evidence="4">MA3014</strain>
    </source>
</reference>
<dbReference type="KEGG" id="pxv:FXF36_00215"/>
<evidence type="ECO:0000313" key="2">
    <source>
        <dbReference type="EMBL" id="QFJ53405.1"/>
    </source>
</evidence>
<name>A0A5P6VM46_PSEXY</name>
<organism evidence="3 4">
    <name type="scientific">Pseudobutyrivibrio xylanivorans</name>
    <dbReference type="NCBI Taxonomy" id="185007"/>
    <lineage>
        <taxon>Bacteria</taxon>
        <taxon>Bacillati</taxon>
        <taxon>Bacillota</taxon>
        <taxon>Clostridia</taxon>
        <taxon>Lachnospirales</taxon>
        <taxon>Lachnospiraceae</taxon>
        <taxon>Pseudobutyrivibrio</taxon>
    </lineage>
</organism>
<dbReference type="EMBL" id="CP043028">
    <property type="protein sequence ID" value="QFJ53405.1"/>
    <property type="molecule type" value="Genomic_DNA"/>
</dbReference>
<dbReference type="CDD" id="cd00093">
    <property type="entry name" value="HTH_XRE"/>
    <property type="match status" value="1"/>
</dbReference>
<protein>
    <submittedName>
        <fullName evidence="3">Helix-turn-helix transcriptional regulator</fullName>
    </submittedName>
</protein>
<dbReference type="KEGG" id="pxv:FXF36_00625"/>
<dbReference type="EMBL" id="CP043028">
    <property type="protein sequence ID" value="QFJ53482.1"/>
    <property type="molecule type" value="Genomic_DNA"/>
</dbReference>
<evidence type="ECO:0000313" key="3">
    <source>
        <dbReference type="EMBL" id="QFJ53482.1"/>
    </source>
</evidence>
<dbReference type="RefSeq" id="WP_090302646.1">
    <property type="nucleotide sequence ID" value="NZ_CP043028.1"/>
</dbReference>
<dbReference type="Gene3D" id="1.10.260.40">
    <property type="entry name" value="lambda repressor-like DNA-binding domains"/>
    <property type="match status" value="1"/>
</dbReference>
<dbReference type="Pfam" id="PF01381">
    <property type="entry name" value="HTH_3"/>
    <property type="match status" value="1"/>
</dbReference>
<dbReference type="SMART" id="SM00530">
    <property type="entry name" value="HTH_XRE"/>
    <property type="match status" value="1"/>
</dbReference>
<dbReference type="GO" id="GO:0003677">
    <property type="term" value="F:DNA binding"/>
    <property type="evidence" value="ECO:0007669"/>
    <property type="project" value="InterPro"/>
</dbReference>
<evidence type="ECO:0000313" key="4">
    <source>
        <dbReference type="Proteomes" id="UP000327030"/>
    </source>
</evidence>
<dbReference type="InterPro" id="IPR010982">
    <property type="entry name" value="Lambda_DNA-bd_dom_sf"/>
</dbReference>
<reference evidence="3" key="2">
    <citation type="journal article" date="2019" name="Appl. Environ. Microbiol.">
        <title>Comparative Genomics of Rumen Butyrivibrio spp. Uncovers a Continuum of Polysaccharide-Degrading Capabilities.</title>
        <authorList>
            <person name="Palevich N."/>
            <person name="Kelly W.J."/>
            <person name="Leahy S.C."/>
            <person name="Denman S."/>
            <person name="Altermann E."/>
            <person name="Rakonjac J."/>
            <person name="Attwood G.T."/>
        </authorList>
    </citation>
    <scope>NUCLEOTIDE SEQUENCE</scope>
    <source>
        <strain evidence="3">MA3014</strain>
    </source>
</reference>
<dbReference type="AlphaFoldDB" id="A0A5P6VM46"/>